<proteinExistence type="predicted"/>
<name>A0ACC0B2D8_CATRO</name>
<sequence>MGVRNYHVHDMNMCFQAPTSFVEWLKPPPPPLPPPPPPSSTMSFFQLPLLYQQEDQKQEINIDETIQCLPLLSKLTEEKAVKEELQENEMQKKTSFGKVALHIGLPNTNSDVISDYENTKPFDEKEKIAVEKILCSNGSNFNNESRFWIPTQAQILVGPMQFSCSICNKTFNRYNNMQMHMWGHGSEFRKGPESLRGTQPAAMLRLPCYCCAQGCKNNINHPRAKPLKDFRTLQTHYKRKHGTKPFICRKCGKTFAVKGDWRTHEKNCGKLWYCTCGSDFKHKRSLKDHIRSFGKGHSPHPSIEGFDQYDEKECITTCGSEDEAAALSFEN</sequence>
<evidence type="ECO:0000313" key="1">
    <source>
        <dbReference type="EMBL" id="KAI5666668.1"/>
    </source>
</evidence>
<reference evidence="2" key="1">
    <citation type="journal article" date="2023" name="Nat. Plants">
        <title>Single-cell RNA sequencing provides a high-resolution roadmap for understanding the multicellular compartmentation of specialized metabolism.</title>
        <authorList>
            <person name="Sun S."/>
            <person name="Shen X."/>
            <person name="Li Y."/>
            <person name="Li Y."/>
            <person name="Wang S."/>
            <person name="Li R."/>
            <person name="Zhang H."/>
            <person name="Shen G."/>
            <person name="Guo B."/>
            <person name="Wei J."/>
            <person name="Xu J."/>
            <person name="St-Pierre B."/>
            <person name="Chen S."/>
            <person name="Sun C."/>
        </authorList>
    </citation>
    <scope>NUCLEOTIDE SEQUENCE [LARGE SCALE GENOMIC DNA]</scope>
</reference>
<evidence type="ECO:0000313" key="2">
    <source>
        <dbReference type="Proteomes" id="UP001060085"/>
    </source>
</evidence>
<comment type="caution">
    <text evidence="1">The sequence shown here is derived from an EMBL/GenBank/DDBJ whole genome shotgun (WGS) entry which is preliminary data.</text>
</comment>
<protein>
    <submittedName>
        <fullName evidence="1">Uncharacterized protein</fullName>
    </submittedName>
</protein>
<dbReference type="Proteomes" id="UP001060085">
    <property type="component" value="Linkage Group LG04"/>
</dbReference>
<gene>
    <name evidence="1" type="ORF">M9H77_16521</name>
</gene>
<organism evidence="1 2">
    <name type="scientific">Catharanthus roseus</name>
    <name type="common">Madagascar periwinkle</name>
    <name type="synonym">Vinca rosea</name>
    <dbReference type="NCBI Taxonomy" id="4058"/>
    <lineage>
        <taxon>Eukaryota</taxon>
        <taxon>Viridiplantae</taxon>
        <taxon>Streptophyta</taxon>
        <taxon>Embryophyta</taxon>
        <taxon>Tracheophyta</taxon>
        <taxon>Spermatophyta</taxon>
        <taxon>Magnoliopsida</taxon>
        <taxon>eudicotyledons</taxon>
        <taxon>Gunneridae</taxon>
        <taxon>Pentapetalae</taxon>
        <taxon>asterids</taxon>
        <taxon>lamiids</taxon>
        <taxon>Gentianales</taxon>
        <taxon>Apocynaceae</taxon>
        <taxon>Rauvolfioideae</taxon>
        <taxon>Vinceae</taxon>
        <taxon>Catharanthinae</taxon>
        <taxon>Catharanthus</taxon>
    </lineage>
</organism>
<dbReference type="EMBL" id="CM044704">
    <property type="protein sequence ID" value="KAI5666668.1"/>
    <property type="molecule type" value="Genomic_DNA"/>
</dbReference>
<accession>A0ACC0B2D8</accession>
<keyword evidence="2" id="KW-1185">Reference proteome</keyword>